<reference evidence="2 3" key="1">
    <citation type="submission" date="2020-03" db="EMBL/GenBank/DDBJ databases">
        <title>Soil Listeria distribution.</title>
        <authorList>
            <person name="Liao J."/>
            <person name="Wiedmann M."/>
        </authorList>
    </citation>
    <scope>NUCLEOTIDE SEQUENCE [LARGE SCALE GENOMIC DNA]</scope>
    <source>
        <strain evidence="2 3">FSL L7-1614</strain>
    </source>
</reference>
<evidence type="ECO:0000313" key="3">
    <source>
        <dbReference type="Proteomes" id="UP000569903"/>
    </source>
</evidence>
<protein>
    <submittedName>
        <fullName evidence="2">Putative holin-like toxin</fullName>
    </submittedName>
</protein>
<accession>A0A841Z1I6</accession>
<keyword evidence="1" id="KW-1133">Transmembrane helix</keyword>
<dbReference type="EMBL" id="JAARQN010000018">
    <property type="protein sequence ID" value="MBC1459002.1"/>
    <property type="molecule type" value="Genomic_DNA"/>
</dbReference>
<evidence type="ECO:0000313" key="2">
    <source>
        <dbReference type="EMBL" id="MBC1459002.1"/>
    </source>
</evidence>
<keyword evidence="1" id="KW-0812">Transmembrane</keyword>
<organism evidence="2 3">
    <name type="scientific">Listeria newyorkensis</name>
    <dbReference type="NCBI Taxonomy" id="1497681"/>
    <lineage>
        <taxon>Bacteria</taxon>
        <taxon>Bacillati</taxon>
        <taxon>Bacillota</taxon>
        <taxon>Bacilli</taxon>
        <taxon>Bacillales</taxon>
        <taxon>Listeriaceae</taxon>
        <taxon>Listeria</taxon>
    </lineage>
</organism>
<gene>
    <name evidence="2" type="ORF">HB850_14675</name>
</gene>
<feature type="transmembrane region" description="Helical" evidence="1">
    <location>
        <begin position="20"/>
        <end position="40"/>
    </location>
</feature>
<sequence>MNMSSNPLERTTMSVAEAIALMIGFGSFLISLIGLVVKIAKAVQKDKE</sequence>
<comment type="caution">
    <text evidence="2">The sequence shown here is derived from an EMBL/GenBank/DDBJ whole genome shotgun (WGS) entry which is preliminary data.</text>
</comment>
<evidence type="ECO:0000256" key="1">
    <source>
        <dbReference type="SAM" id="Phobius"/>
    </source>
</evidence>
<name>A0A841Z1I6_9LIST</name>
<proteinExistence type="predicted"/>
<dbReference type="AlphaFoldDB" id="A0A841Z1I6"/>
<dbReference type="Pfam" id="PF16935">
    <property type="entry name" value="Hol_Tox"/>
    <property type="match status" value="1"/>
</dbReference>
<keyword evidence="1" id="KW-0472">Membrane</keyword>
<dbReference type="Proteomes" id="UP000569903">
    <property type="component" value="Unassembled WGS sequence"/>
</dbReference>
<dbReference type="InterPro" id="IPR031616">
    <property type="entry name" value="BsrE-like"/>
</dbReference>